<proteinExistence type="predicted"/>
<evidence type="ECO:0000313" key="2">
    <source>
        <dbReference type="Proteomes" id="UP000500961"/>
    </source>
</evidence>
<dbReference type="EMBL" id="CP041345">
    <property type="protein sequence ID" value="QKG80353.1"/>
    <property type="molecule type" value="Genomic_DNA"/>
</dbReference>
<dbReference type="KEGG" id="ttz:FHG85_08790"/>
<protein>
    <recommendedName>
        <fullName evidence="3">Lipoprotein</fullName>
    </recommendedName>
</protein>
<dbReference type="RefSeq" id="WP_173074988.1">
    <property type="nucleotide sequence ID" value="NZ_CP041345.1"/>
</dbReference>
<dbReference type="Proteomes" id="UP000500961">
    <property type="component" value="Chromosome"/>
</dbReference>
<keyword evidence="2" id="KW-1185">Reference proteome</keyword>
<evidence type="ECO:0000313" key="1">
    <source>
        <dbReference type="EMBL" id="QKG80353.1"/>
    </source>
</evidence>
<dbReference type="AlphaFoldDB" id="A0A7D3Y0B2"/>
<name>A0A7D3Y0B2_9BACT</name>
<dbReference type="PROSITE" id="PS51257">
    <property type="entry name" value="PROKAR_LIPOPROTEIN"/>
    <property type="match status" value="1"/>
</dbReference>
<accession>A0A7D3Y0B2</accession>
<sequence length="191" mass="22634">MKRDILLIFMLLTSCSTHVWRPYKAVDDSFRNCKRITYQIKRYPKERKVRNNITEITFERNYSSNFDSTLIYWTVESKRPKLPLANKSYIKINGERFELKNGRINTSSQTSTNTSYSSLSINDTIQIDNALPNVSSETKYFDVFVTPLPKKVVEEFKNATDIELRTYFGYQPYTFRFSKKQVERLQQLSKE</sequence>
<gene>
    <name evidence="1" type="ORF">FHG85_08790</name>
</gene>
<reference evidence="1 2" key="1">
    <citation type="submission" date="2019-07" db="EMBL/GenBank/DDBJ databases">
        <title>Thalassofilum flectens gen. nov., sp. nov., a novel moderate thermophilic anaerobe from a shallow sea hot spring in Kunashir Island (Russia), representing a new family in the order Bacteroidales, and proposal of Thalassofilacea fam. nov.</title>
        <authorList>
            <person name="Kochetkova T.V."/>
            <person name="Podosokorskaya O.A."/>
            <person name="Novikov A."/>
            <person name="Elcheninov A.G."/>
            <person name="Toshchakov S.V."/>
            <person name="Kublanov I.V."/>
        </authorList>
    </citation>
    <scope>NUCLEOTIDE SEQUENCE [LARGE SCALE GENOMIC DNA]</scope>
    <source>
        <strain evidence="1 2">38-H</strain>
    </source>
</reference>
<evidence type="ECO:0008006" key="3">
    <source>
        <dbReference type="Google" id="ProtNLM"/>
    </source>
</evidence>
<organism evidence="1 2">
    <name type="scientific">Tenuifilum thalassicum</name>
    <dbReference type="NCBI Taxonomy" id="2590900"/>
    <lineage>
        <taxon>Bacteria</taxon>
        <taxon>Pseudomonadati</taxon>
        <taxon>Bacteroidota</taxon>
        <taxon>Bacteroidia</taxon>
        <taxon>Bacteroidales</taxon>
        <taxon>Tenuifilaceae</taxon>
        <taxon>Tenuifilum</taxon>
    </lineage>
</organism>